<gene>
    <name evidence="2" type="ORF">EYF80_056249</name>
</gene>
<protein>
    <submittedName>
        <fullName evidence="2">Uncharacterized protein</fullName>
    </submittedName>
</protein>
<evidence type="ECO:0000313" key="2">
    <source>
        <dbReference type="EMBL" id="TNN33593.1"/>
    </source>
</evidence>
<reference evidence="2 3" key="1">
    <citation type="submission" date="2019-03" db="EMBL/GenBank/DDBJ databases">
        <title>First draft genome of Liparis tanakae, snailfish: a comprehensive survey of snailfish specific genes.</title>
        <authorList>
            <person name="Kim W."/>
            <person name="Song I."/>
            <person name="Jeong J.-H."/>
            <person name="Kim D."/>
            <person name="Kim S."/>
            <person name="Ryu S."/>
            <person name="Song J.Y."/>
            <person name="Lee S.K."/>
        </authorList>
    </citation>
    <scope>NUCLEOTIDE SEQUENCE [LARGE SCALE GENOMIC DNA]</scope>
    <source>
        <tissue evidence="2">Muscle</tissue>
    </source>
</reference>
<name>A0A4Z2EXX3_9TELE</name>
<evidence type="ECO:0000256" key="1">
    <source>
        <dbReference type="SAM" id="MobiDB-lite"/>
    </source>
</evidence>
<sequence>MKGRASCPRLPRRPHRPHTLIGQTPPAVD</sequence>
<accession>A0A4Z2EXX3</accession>
<evidence type="ECO:0000313" key="3">
    <source>
        <dbReference type="Proteomes" id="UP000314294"/>
    </source>
</evidence>
<proteinExistence type="predicted"/>
<keyword evidence="3" id="KW-1185">Reference proteome</keyword>
<feature type="region of interest" description="Disordered" evidence="1">
    <location>
        <begin position="1"/>
        <end position="29"/>
    </location>
</feature>
<comment type="caution">
    <text evidence="2">The sequence shown here is derived from an EMBL/GenBank/DDBJ whole genome shotgun (WGS) entry which is preliminary data.</text>
</comment>
<organism evidence="2 3">
    <name type="scientific">Liparis tanakae</name>
    <name type="common">Tanaka's snailfish</name>
    <dbReference type="NCBI Taxonomy" id="230148"/>
    <lineage>
        <taxon>Eukaryota</taxon>
        <taxon>Metazoa</taxon>
        <taxon>Chordata</taxon>
        <taxon>Craniata</taxon>
        <taxon>Vertebrata</taxon>
        <taxon>Euteleostomi</taxon>
        <taxon>Actinopterygii</taxon>
        <taxon>Neopterygii</taxon>
        <taxon>Teleostei</taxon>
        <taxon>Neoteleostei</taxon>
        <taxon>Acanthomorphata</taxon>
        <taxon>Eupercaria</taxon>
        <taxon>Perciformes</taxon>
        <taxon>Cottioidei</taxon>
        <taxon>Cottales</taxon>
        <taxon>Liparidae</taxon>
        <taxon>Liparis</taxon>
    </lineage>
</organism>
<dbReference type="Proteomes" id="UP000314294">
    <property type="component" value="Unassembled WGS sequence"/>
</dbReference>
<dbReference type="AlphaFoldDB" id="A0A4Z2EXX3"/>
<dbReference type="EMBL" id="SRLO01002190">
    <property type="protein sequence ID" value="TNN33593.1"/>
    <property type="molecule type" value="Genomic_DNA"/>
</dbReference>